<dbReference type="Proteomes" id="UP001179952">
    <property type="component" value="Unassembled WGS sequence"/>
</dbReference>
<feature type="region of interest" description="Disordered" evidence="1">
    <location>
        <begin position="51"/>
        <end position="71"/>
    </location>
</feature>
<sequence length="136" mass="14836">MDPSPSPVKIQQVHKASSDKLLLKFANSEPPPKPEPRKLALQRECLGSPVDRRGSGGGGLVSLLPPPPPPSVHKSAVLHRLGIRRSELGAMEVAGIGFLLATFGKTWRKTVHGASKIFAERHCKRHRHVRLINDVV</sequence>
<evidence type="ECO:0000313" key="3">
    <source>
        <dbReference type="Proteomes" id="UP001179952"/>
    </source>
</evidence>
<dbReference type="PANTHER" id="PTHR36355:SF1">
    <property type="entry name" value="EXPRESSED PROTEIN"/>
    <property type="match status" value="1"/>
</dbReference>
<dbReference type="AlphaFoldDB" id="A0AAV9BBH3"/>
<gene>
    <name evidence="2" type="ORF">QJS04_geneDACA009814</name>
</gene>
<keyword evidence="3" id="KW-1185">Reference proteome</keyword>
<protein>
    <submittedName>
        <fullName evidence="2">Uncharacterized protein</fullName>
    </submittedName>
</protein>
<name>A0AAV9BBH3_ACOGR</name>
<evidence type="ECO:0000313" key="2">
    <source>
        <dbReference type="EMBL" id="KAK1273700.1"/>
    </source>
</evidence>
<reference evidence="2" key="1">
    <citation type="journal article" date="2023" name="Nat. Commun.">
        <title>Diploid and tetraploid genomes of Acorus and the evolution of monocots.</title>
        <authorList>
            <person name="Ma L."/>
            <person name="Liu K.W."/>
            <person name="Li Z."/>
            <person name="Hsiao Y.Y."/>
            <person name="Qi Y."/>
            <person name="Fu T."/>
            <person name="Tang G.D."/>
            <person name="Zhang D."/>
            <person name="Sun W.H."/>
            <person name="Liu D.K."/>
            <person name="Li Y."/>
            <person name="Chen G.Z."/>
            <person name="Liu X.D."/>
            <person name="Liao X.Y."/>
            <person name="Jiang Y.T."/>
            <person name="Yu X."/>
            <person name="Hao Y."/>
            <person name="Huang J."/>
            <person name="Zhao X.W."/>
            <person name="Ke S."/>
            <person name="Chen Y.Y."/>
            <person name="Wu W.L."/>
            <person name="Hsu J.L."/>
            <person name="Lin Y.F."/>
            <person name="Huang M.D."/>
            <person name="Li C.Y."/>
            <person name="Huang L."/>
            <person name="Wang Z.W."/>
            <person name="Zhao X."/>
            <person name="Zhong W.Y."/>
            <person name="Peng D.H."/>
            <person name="Ahmad S."/>
            <person name="Lan S."/>
            <person name="Zhang J.S."/>
            <person name="Tsai W.C."/>
            <person name="Van de Peer Y."/>
            <person name="Liu Z.J."/>
        </authorList>
    </citation>
    <scope>NUCLEOTIDE SEQUENCE</scope>
    <source>
        <strain evidence="2">SCP</strain>
    </source>
</reference>
<comment type="caution">
    <text evidence="2">The sequence shown here is derived from an EMBL/GenBank/DDBJ whole genome shotgun (WGS) entry which is preliminary data.</text>
</comment>
<organism evidence="2 3">
    <name type="scientific">Acorus gramineus</name>
    <name type="common">Dwarf sweet flag</name>
    <dbReference type="NCBI Taxonomy" id="55184"/>
    <lineage>
        <taxon>Eukaryota</taxon>
        <taxon>Viridiplantae</taxon>
        <taxon>Streptophyta</taxon>
        <taxon>Embryophyta</taxon>
        <taxon>Tracheophyta</taxon>
        <taxon>Spermatophyta</taxon>
        <taxon>Magnoliopsida</taxon>
        <taxon>Liliopsida</taxon>
        <taxon>Acoraceae</taxon>
        <taxon>Acorus</taxon>
    </lineage>
</organism>
<accession>A0AAV9BBH3</accession>
<evidence type="ECO:0000256" key="1">
    <source>
        <dbReference type="SAM" id="MobiDB-lite"/>
    </source>
</evidence>
<reference evidence="2" key="2">
    <citation type="submission" date="2023-06" db="EMBL/GenBank/DDBJ databases">
        <authorList>
            <person name="Ma L."/>
            <person name="Liu K.-W."/>
            <person name="Li Z."/>
            <person name="Hsiao Y.-Y."/>
            <person name="Qi Y."/>
            <person name="Fu T."/>
            <person name="Tang G."/>
            <person name="Zhang D."/>
            <person name="Sun W.-H."/>
            <person name="Liu D.-K."/>
            <person name="Li Y."/>
            <person name="Chen G.-Z."/>
            <person name="Liu X.-D."/>
            <person name="Liao X.-Y."/>
            <person name="Jiang Y.-T."/>
            <person name="Yu X."/>
            <person name="Hao Y."/>
            <person name="Huang J."/>
            <person name="Zhao X.-W."/>
            <person name="Ke S."/>
            <person name="Chen Y.-Y."/>
            <person name="Wu W.-L."/>
            <person name="Hsu J.-L."/>
            <person name="Lin Y.-F."/>
            <person name="Huang M.-D."/>
            <person name="Li C.-Y."/>
            <person name="Huang L."/>
            <person name="Wang Z.-W."/>
            <person name="Zhao X."/>
            <person name="Zhong W.-Y."/>
            <person name="Peng D.-H."/>
            <person name="Ahmad S."/>
            <person name="Lan S."/>
            <person name="Zhang J.-S."/>
            <person name="Tsai W.-C."/>
            <person name="Van De Peer Y."/>
            <person name="Liu Z.-J."/>
        </authorList>
    </citation>
    <scope>NUCLEOTIDE SEQUENCE</scope>
    <source>
        <strain evidence="2">SCP</strain>
        <tissue evidence="2">Leaves</tissue>
    </source>
</reference>
<dbReference type="PANTHER" id="PTHR36355">
    <property type="entry name" value="EXPRESSED PROTEIN"/>
    <property type="match status" value="1"/>
</dbReference>
<dbReference type="EMBL" id="JAUJYN010000004">
    <property type="protein sequence ID" value="KAK1273700.1"/>
    <property type="molecule type" value="Genomic_DNA"/>
</dbReference>
<proteinExistence type="predicted"/>